<name>A0A9P7UY64_9AGAR</name>
<gene>
    <name evidence="3" type="ORF">E1B28_004212</name>
</gene>
<sequence>MHINFSTPTLLYILYVPFILGVVIPLLPTMTMEIVDDSDPRIEYHPGSWIKNSNSSVDHGGTNHTTTEDASIQFQFDGILIQVFGTISAPIPRVQYKVDGQITGKLPQTLANTPNQILYQSEPLTPGNHTLIIAIDSNDPPFVFSLDYLVVVNTNHNPSSSASPTSETTVVSTAAPENDLPHSKSQVNVGGVVGGVIAALVFLATLALCFLHWRRQHRVAVCHSITRMLFTGLASATL</sequence>
<dbReference type="EMBL" id="CM032182">
    <property type="protein sequence ID" value="KAG7096803.1"/>
    <property type="molecule type" value="Genomic_DNA"/>
</dbReference>
<accession>A0A9P7UY64</accession>
<comment type="caution">
    <text evidence="3">The sequence shown here is derived from an EMBL/GenBank/DDBJ whole genome shotgun (WGS) entry which is preliminary data.</text>
</comment>
<feature type="region of interest" description="Disordered" evidence="1">
    <location>
        <begin position="157"/>
        <end position="183"/>
    </location>
</feature>
<feature type="transmembrane region" description="Helical" evidence="2">
    <location>
        <begin position="189"/>
        <end position="211"/>
    </location>
</feature>
<evidence type="ECO:0000313" key="3">
    <source>
        <dbReference type="EMBL" id="KAG7096803.1"/>
    </source>
</evidence>
<organism evidence="3 4">
    <name type="scientific">Marasmius oreades</name>
    <name type="common">fairy-ring Marasmius</name>
    <dbReference type="NCBI Taxonomy" id="181124"/>
    <lineage>
        <taxon>Eukaryota</taxon>
        <taxon>Fungi</taxon>
        <taxon>Dikarya</taxon>
        <taxon>Basidiomycota</taxon>
        <taxon>Agaricomycotina</taxon>
        <taxon>Agaricomycetes</taxon>
        <taxon>Agaricomycetidae</taxon>
        <taxon>Agaricales</taxon>
        <taxon>Marasmiineae</taxon>
        <taxon>Marasmiaceae</taxon>
        <taxon>Marasmius</taxon>
    </lineage>
</organism>
<protein>
    <submittedName>
        <fullName evidence="3">Uncharacterized protein</fullName>
    </submittedName>
</protein>
<reference evidence="3" key="1">
    <citation type="journal article" date="2021" name="Genome Biol. Evol.">
        <title>The assembled and annotated genome of the fairy-ring fungus Marasmius oreades.</title>
        <authorList>
            <person name="Hiltunen M."/>
            <person name="Ament-Velasquez S.L."/>
            <person name="Johannesson H."/>
        </authorList>
    </citation>
    <scope>NUCLEOTIDE SEQUENCE</scope>
    <source>
        <strain evidence="3">03SP1</strain>
    </source>
</reference>
<evidence type="ECO:0000313" key="4">
    <source>
        <dbReference type="Proteomes" id="UP001049176"/>
    </source>
</evidence>
<evidence type="ECO:0000256" key="2">
    <source>
        <dbReference type="SAM" id="Phobius"/>
    </source>
</evidence>
<keyword evidence="4" id="KW-1185">Reference proteome</keyword>
<keyword evidence="2" id="KW-0472">Membrane</keyword>
<keyword evidence="2" id="KW-0812">Transmembrane</keyword>
<dbReference type="KEGG" id="more:E1B28_004212"/>
<dbReference type="GeneID" id="66073288"/>
<proteinExistence type="predicted"/>
<feature type="compositionally biased region" description="Low complexity" evidence="1">
    <location>
        <begin position="158"/>
        <end position="176"/>
    </location>
</feature>
<dbReference type="Proteomes" id="UP001049176">
    <property type="component" value="Chromosome 2"/>
</dbReference>
<keyword evidence="2" id="KW-1133">Transmembrane helix</keyword>
<dbReference type="AlphaFoldDB" id="A0A9P7UY64"/>
<dbReference type="Gene3D" id="2.60.120.260">
    <property type="entry name" value="Galactose-binding domain-like"/>
    <property type="match status" value="1"/>
</dbReference>
<dbReference type="RefSeq" id="XP_043013273.1">
    <property type="nucleotide sequence ID" value="XM_043148673.1"/>
</dbReference>
<evidence type="ECO:0000256" key="1">
    <source>
        <dbReference type="SAM" id="MobiDB-lite"/>
    </source>
</evidence>
<feature type="transmembrane region" description="Helical" evidence="2">
    <location>
        <begin position="12"/>
        <end position="31"/>
    </location>
</feature>
<dbReference type="OrthoDB" id="3265734at2759"/>